<feature type="compositionally biased region" description="Polar residues" evidence="1">
    <location>
        <begin position="34"/>
        <end position="48"/>
    </location>
</feature>
<feature type="compositionally biased region" description="Polar residues" evidence="1">
    <location>
        <begin position="212"/>
        <end position="222"/>
    </location>
</feature>
<feature type="region of interest" description="Disordered" evidence="1">
    <location>
        <begin position="193"/>
        <end position="270"/>
    </location>
</feature>
<feature type="region of interest" description="Disordered" evidence="1">
    <location>
        <begin position="110"/>
        <end position="177"/>
    </location>
</feature>
<proteinExistence type="predicted"/>
<feature type="compositionally biased region" description="Low complexity" evidence="1">
    <location>
        <begin position="223"/>
        <end position="236"/>
    </location>
</feature>
<dbReference type="Proteomes" id="UP001201980">
    <property type="component" value="Unassembled WGS sequence"/>
</dbReference>
<protein>
    <submittedName>
        <fullName evidence="2">Uncharacterized protein</fullName>
    </submittedName>
</protein>
<feature type="region of interest" description="Disordered" evidence="1">
    <location>
        <begin position="1"/>
        <end position="97"/>
    </location>
</feature>
<accession>A0AAD5WPZ2</accession>
<dbReference type="EMBL" id="JAKWBI020000369">
    <property type="protein sequence ID" value="KAJ2895881.1"/>
    <property type="molecule type" value="Genomic_DNA"/>
</dbReference>
<organism evidence="2 3">
    <name type="scientific">Zalerion maritima</name>
    <dbReference type="NCBI Taxonomy" id="339359"/>
    <lineage>
        <taxon>Eukaryota</taxon>
        <taxon>Fungi</taxon>
        <taxon>Dikarya</taxon>
        <taxon>Ascomycota</taxon>
        <taxon>Pezizomycotina</taxon>
        <taxon>Sordariomycetes</taxon>
        <taxon>Lulworthiomycetidae</taxon>
        <taxon>Lulworthiales</taxon>
        <taxon>Lulworthiaceae</taxon>
        <taxon>Zalerion</taxon>
    </lineage>
</organism>
<evidence type="ECO:0000313" key="2">
    <source>
        <dbReference type="EMBL" id="KAJ2895881.1"/>
    </source>
</evidence>
<name>A0AAD5WPZ2_9PEZI</name>
<sequence length="421" mass="46528">MMSLVDLVLPPSRDQNQQTQKQDMPPPTTQQQQVPNSYTPDQQPSPKVQSRDSMDSAVYQEFYAPRSQEEASSDNLMTSKKRKLIEPPALPERSALRASRMLDSISIQSKLDAESTTHMSTSMPHDVYLSSEEEASSSADDFSDYDFDDEELADYDSSSEESQKSPVRRKSHEDTARVVSVIFSGRPSIIDVSSLKRSISPASSVELRPRTSVASNPESFVHTSRPSTSAASTSPPKFHPPRSSSMMLPSTTKLSKHRPTFLNTDPFPNNGGFEMKQQIDEESPRTPRTPTAVLKSVSRTFSLVKKRSRPLLNNFNNSVSSSVSGSHNGSTTDLHNLERTRTPQSMHSSMRDNSPTSPATSNSAFVLHSEPVTRRDSLFSIAAPPMPQQAPRTPLSPAGTVKGRLLDMARRRSIHLKAARV</sequence>
<feature type="compositionally biased region" description="Acidic residues" evidence="1">
    <location>
        <begin position="131"/>
        <end position="159"/>
    </location>
</feature>
<feature type="compositionally biased region" description="Polar residues" evidence="1">
    <location>
        <begin position="242"/>
        <end position="253"/>
    </location>
</feature>
<feature type="compositionally biased region" description="Polar residues" evidence="1">
    <location>
        <begin position="342"/>
        <end position="362"/>
    </location>
</feature>
<gene>
    <name evidence="2" type="ORF">MKZ38_006071</name>
</gene>
<comment type="caution">
    <text evidence="2">The sequence shown here is derived from an EMBL/GenBank/DDBJ whole genome shotgun (WGS) entry which is preliminary data.</text>
</comment>
<feature type="compositionally biased region" description="Low complexity" evidence="1">
    <location>
        <begin position="17"/>
        <end position="33"/>
    </location>
</feature>
<evidence type="ECO:0000313" key="3">
    <source>
        <dbReference type="Proteomes" id="UP001201980"/>
    </source>
</evidence>
<feature type="compositionally biased region" description="Polar residues" evidence="1">
    <location>
        <begin position="110"/>
        <end position="123"/>
    </location>
</feature>
<evidence type="ECO:0000256" key="1">
    <source>
        <dbReference type="SAM" id="MobiDB-lite"/>
    </source>
</evidence>
<reference evidence="2" key="1">
    <citation type="submission" date="2022-07" db="EMBL/GenBank/DDBJ databases">
        <title>Draft genome sequence of Zalerion maritima ATCC 34329, a (micro)plastics degrading marine fungus.</title>
        <authorList>
            <person name="Paco A."/>
            <person name="Goncalves M.F.M."/>
            <person name="Rocha-Santos T.A.P."/>
            <person name="Alves A."/>
        </authorList>
    </citation>
    <scope>NUCLEOTIDE SEQUENCE</scope>
    <source>
        <strain evidence="2">ATCC 34329</strain>
    </source>
</reference>
<feature type="region of interest" description="Disordered" evidence="1">
    <location>
        <begin position="315"/>
        <end position="362"/>
    </location>
</feature>
<dbReference type="AlphaFoldDB" id="A0AAD5WPZ2"/>
<keyword evidence="3" id="KW-1185">Reference proteome</keyword>
<feature type="compositionally biased region" description="Low complexity" evidence="1">
    <location>
        <begin position="315"/>
        <end position="330"/>
    </location>
</feature>